<comment type="caution">
    <text evidence="1">The sequence shown here is derived from an EMBL/GenBank/DDBJ whole genome shotgun (WGS) entry which is preliminary data.</text>
</comment>
<sequence>MRSERIRMGLWIPLKFQLDLFNSSNGTELYMTLHEVQGKIGINSKESVSFYLRFTGRCHLI</sequence>
<dbReference type="Proteomes" id="UP000248917">
    <property type="component" value="Unassembled WGS sequence"/>
</dbReference>
<proteinExistence type="predicted"/>
<evidence type="ECO:0000313" key="2">
    <source>
        <dbReference type="Proteomes" id="UP000248917"/>
    </source>
</evidence>
<gene>
    <name evidence="1" type="ORF">CLV31_107123</name>
</gene>
<organism evidence="1 2">
    <name type="scientific">Algoriphagus aquaeductus</name>
    <dbReference type="NCBI Taxonomy" id="475299"/>
    <lineage>
        <taxon>Bacteria</taxon>
        <taxon>Pseudomonadati</taxon>
        <taxon>Bacteroidota</taxon>
        <taxon>Cytophagia</taxon>
        <taxon>Cytophagales</taxon>
        <taxon>Cyclobacteriaceae</taxon>
        <taxon>Algoriphagus</taxon>
    </lineage>
</organism>
<keyword evidence="2" id="KW-1185">Reference proteome</keyword>
<evidence type="ECO:0000313" key="1">
    <source>
        <dbReference type="EMBL" id="PZV83171.1"/>
    </source>
</evidence>
<dbReference type="EMBL" id="QKTX01000007">
    <property type="protein sequence ID" value="PZV83171.1"/>
    <property type="molecule type" value="Genomic_DNA"/>
</dbReference>
<reference evidence="1 2" key="1">
    <citation type="submission" date="2018-06" db="EMBL/GenBank/DDBJ databases">
        <title>Genomic Encyclopedia of Archaeal and Bacterial Type Strains, Phase II (KMG-II): from individual species to whole genera.</title>
        <authorList>
            <person name="Goeker M."/>
        </authorList>
    </citation>
    <scope>NUCLEOTIDE SEQUENCE [LARGE SCALE GENOMIC DNA]</scope>
    <source>
        <strain evidence="1 2">T4</strain>
    </source>
</reference>
<accession>A0A326RR12</accession>
<dbReference type="AlphaFoldDB" id="A0A326RR12"/>
<protein>
    <submittedName>
        <fullName evidence="1">Uncharacterized protein</fullName>
    </submittedName>
</protein>
<name>A0A326RR12_9BACT</name>